<gene>
    <name evidence="2" type="ORF">BTW10_13045</name>
</gene>
<protein>
    <submittedName>
        <fullName evidence="2">Uncharacterized protein</fullName>
    </submittedName>
</protein>
<comment type="caution">
    <text evidence="2">The sequence shown here is derived from an EMBL/GenBank/DDBJ whole genome shotgun (WGS) entry which is preliminary data.</text>
</comment>
<evidence type="ECO:0000313" key="3">
    <source>
        <dbReference type="Proteomes" id="UP000186806"/>
    </source>
</evidence>
<feature type="signal peptide" evidence="1">
    <location>
        <begin position="1"/>
        <end position="20"/>
    </location>
</feature>
<keyword evidence="1" id="KW-0732">Signal</keyword>
<evidence type="ECO:0000313" key="2">
    <source>
        <dbReference type="EMBL" id="OLO10627.1"/>
    </source>
</evidence>
<reference evidence="2 3" key="1">
    <citation type="submission" date="2016-12" db="EMBL/GenBank/DDBJ databases">
        <title>Draft genome sequences of strains Salinicola socius SMB35, Salinicola sp. MH3R3-1 and Chromohalobacter sp. SMB17 from the Verkhnekamsk potash mining region of Russia.</title>
        <authorList>
            <person name="Mavrodi D.V."/>
            <person name="Olsson B.E."/>
            <person name="Korsakova E.S."/>
            <person name="Pyankova A."/>
            <person name="Mavrodi O.V."/>
            <person name="Plotnikova E.G."/>
        </authorList>
    </citation>
    <scope>NUCLEOTIDE SEQUENCE [LARGE SCALE GENOMIC DNA]</scope>
    <source>
        <strain evidence="2 3">SMB17</strain>
    </source>
</reference>
<dbReference type="AlphaFoldDB" id="A0A1Q8TAC3"/>
<evidence type="ECO:0000256" key="1">
    <source>
        <dbReference type="SAM" id="SignalP"/>
    </source>
</evidence>
<sequence>MKAKTMGGILFLCVAGGVKAEPPCAPSVPVQHSAEYCRGVATYGRTIMGMRQDGVPESLQRDMWAENDLGSMAPYVDSAISMAYRVGLLRQEWRKQVVKEDFYDLMFSKCMCVEQ</sequence>
<name>A0A1Q8TAC3_9GAMM</name>
<dbReference type="RefSeq" id="WP_075369763.1">
    <property type="nucleotide sequence ID" value="NZ_MSDQ01000032.1"/>
</dbReference>
<dbReference type="EMBL" id="MSDQ01000032">
    <property type="protein sequence ID" value="OLO10627.1"/>
    <property type="molecule type" value="Genomic_DNA"/>
</dbReference>
<keyword evidence="3" id="KW-1185">Reference proteome</keyword>
<feature type="chain" id="PRO_5013136132" evidence="1">
    <location>
        <begin position="21"/>
        <end position="115"/>
    </location>
</feature>
<accession>A0A1Q8TAC3</accession>
<organism evidence="2 3">
    <name type="scientific">Chromohalobacter japonicus</name>
    <dbReference type="NCBI Taxonomy" id="223900"/>
    <lineage>
        <taxon>Bacteria</taxon>
        <taxon>Pseudomonadati</taxon>
        <taxon>Pseudomonadota</taxon>
        <taxon>Gammaproteobacteria</taxon>
        <taxon>Oceanospirillales</taxon>
        <taxon>Halomonadaceae</taxon>
        <taxon>Chromohalobacter</taxon>
    </lineage>
</organism>
<proteinExistence type="predicted"/>
<dbReference type="Proteomes" id="UP000186806">
    <property type="component" value="Unassembled WGS sequence"/>
</dbReference>